<dbReference type="PANTHER" id="PTHR39596:SF3">
    <property type="entry name" value="HETEROKARYON INCOMPATIBILITY DOMAIN-CONTAINING PROTEIN"/>
    <property type="match status" value="1"/>
</dbReference>
<name>A0ABR4A2V0_9LECA</name>
<evidence type="ECO:0000259" key="1">
    <source>
        <dbReference type="Pfam" id="PF06985"/>
    </source>
</evidence>
<dbReference type="InterPro" id="IPR010730">
    <property type="entry name" value="HET"/>
</dbReference>
<proteinExistence type="predicted"/>
<organism evidence="2 3">
    <name type="scientific">Stereocaulon virgatum</name>
    <dbReference type="NCBI Taxonomy" id="373712"/>
    <lineage>
        <taxon>Eukaryota</taxon>
        <taxon>Fungi</taxon>
        <taxon>Dikarya</taxon>
        <taxon>Ascomycota</taxon>
        <taxon>Pezizomycotina</taxon>
        <taxon>Lecanoromycetes</taxon>
        <taxon>OSLEUM clade</taxon>
        <taxon>Lecanoromycetidae</taxon>
        <taxon>Lecanorales</taxon>
        <taxon>Lecanorineae</taxon>
        <taxon>Stereocaulaceae</taxon>
        <taxon>Stereocaulon</taxon>
    </lineage>
</organism>
<evidence type="ECO:0000313" key="3">
    <source>
        <dbReference type="Proteomes" id="UP001590950"/>
    </source>
</evidence>
<feature type="domain" description="Heterokaryon incompatibility" evidence="1">
    <location>
        <begin position="348"/>
        <end position="431"/>
    </location>
</feature>
<sequence length="778" mass="87574">MDFLALPIGLQNGALVPDLGGPDYDNSGFANYPERQGWQIERLLSGDIVGARDEWNEYSQMVMRDIPPDQMPETGEDLIKAVTGPFIQTWLFFGLFHEVLSRPVLRSECSFTHRDHENSSKRYLSAQRLFTEFVQRKEQIKDDLVWCARVSSCLRQASWALTNLDMISETLGGFVIPGFAQLALCVLVRTLDDHSVIFCQPHIRPANASLVRCRWLEQRLLDNGWCPNLVKRFRTDLGIEGLYYASLINFVDLDRSHGGCTDSACIAYNHAKDETYIFQHSVRYCLCKDEHCKHLADSCICSEPINMGTAASEAAAIVRQGQMPLLSLVEEGSHQKIQVTPFCHGIKYVAISHVWSDGMGNPHKNSLPLCQVQALDYFVRKAGASSIDSDQAYFWIDTICVPRAPDSLRRSAIATMRDTYRDADCVLVICRELSTIRLPSTPDEILVRIFSSKWMTRLWTLQEGALAARLVFQFADHAIDYRYLDDFMIAAVLDVTNTSRLVGNRANLNLASITSIISSASLEDAQGEERQKTYSSLWNALRHRATSRRSDEAVCAAILLDVNLGPILDSPHEKKMEAFWTNQDRVPTGVLWVNGPRMDIDSLRWAPKSLLDARTWALSFPDRGLWASRTSAGLIFEGIEGFSLVDAPLPTIENGVLEFHDVRSRVSYYISQMQNVGNAQWTELAENWVHCALLWRETPPPDFFAAGALVSCNKTEARITHARWLAQVCVSVKGGEWDQIVLNGPSEFSEGKVTSEAVPVYSVPSVEYLGPDREWCIW</sequence>
<dbReference type="Pfam" id="PF06985">
    <property type="entry name" value="HET"/>
    <property type="match status" value="1"/>
</dbReference>
<keyword evidence="3" id="KW-1185">Reference proteome</keyword>
<comment type="caution">
    <text evidence="2">The sequence shown here is derived from an EMBL/GenBank/DDBJ whole genome shotgun (WGS) entry which is preliminary data.</text>
</comment>
<accession>A0ABR4A2V0</accession>
<protein>
    <recommendedName>
        <fullName evidence="1">Heterokaryon incompatibility domain-containing protein</fullName>
    </recommendedName>
</protein>
<dbReference type="EMBL" id="JBEFKJ010000023">
    <property type="protein sequence ID" value="KAL2039834.1"/>
    <property type="molecule type" value="Genomic_DNA"/>
</dbReference>
<dbReference type="Proteomes" id="UP001590950">
    <property type="component" value="Unassembled WGS sequence"/>
</dbReference>
<dbReference type="PANTHER" id="PTHR39596">
    <property type="match status" value="1"/>
</dbReference>
<reference evidence="2 3" key="1">
    <citation type="submission" date="2024-09" db="EMBL/GenBank/DDBJ databases">
        <title>Rethinking Asexuality: The Enigmatic Case of Functional Sexual Genes in Lepraria (Stereocaulaceae).</title>
        <authorList>
            <person name="Doellman M."/>
            <person name="Sun Y."/>
            <person name="Barcenas-Pena A."/>
            <person name="Lumbsch H.T."/>
            <person name="Grewe F."/>
        </authorList>
    </citation>
    <scope>NUCLEOTIDE SEQUENCE [LARGE SCALE GENOMIC DNA]</scope>
    <source>
        <strain evidence="2 3">Mercado 3170</strain>
    </source>
</reference>
<evidence type="ECO:0000313" key="2">
    <source>
        <dbReference type="EMBL" id="KAL2039834.1"/>
    </source>
</evidence>
<gene>
    <name evidence="2" type="ORF">N7G274_007235</name>
</gene>